<keyword evidence="10" id="KW-1185">Reference proteome</keyword>
<dbReference type="STRING" id="633440.SAMN05421869_101452"/>
<accession>A0A1G7ZLM7</accession>
<comment type="similarity">
    <text evidence="2">Belongs to the glycosyl hydrolase 29 family.</text>
</comment>
<dbReference type="EMBL" id="FNDJ01000001">
    <property type="protein sequence ID" value="SDH09525.1"/>
    <property type="molecule type" value="Genomic_DNA"/>
</dbReference>
<feature type="domain" description="Glycoside hydrolase family 29 N-terminal" evidence="8">
    <location>
        <begin position="12"/>
        <end position="332"/>
    </location>
</feature>
<keyword evidence="6" id="KW-0326">Glycosidase</keyword>
<evidence type="ECO:0000256" key="3">
    <source>
        <dbReference type="ARBA" id="ARBA00012662"/>
    </source>
</evidence>
<comment type="function">
    <text evidence="1">Alpha-L-fucosidase is responsible for hydrolyzing the alpha-1,6-linked fucose joined to the reducing-end N-acetylglucosamine of the carbohydrate moieties of glycoproteins.</text>
</comment>
<dbReference type="PIRSF" id="PIRSF001092">
    <property type="entry name" value="Alpha-L-fucosidase"/>
    <property type="match status" value="1"/>
</dbReference>
<dbReference type="PANTHER" id="PTHR10030">
    <property type="entry name" value="ALPHA-L-FUCOSIDASE"/>
    <property type="match status" value="1"/>
</dbReference>
<feature type="site" description="May be important for catalysis" evidence="7">
    <location>
        <position position="265"/>
    </location>
</feature>
<organism evidence="9 10">
    <name type="scientific">Nonomuraea jiangxiensis</name>
    <dbReference type="NCBI Taxonomy" id="633440"/>
    <lineage>
        <taxon>Bacteria</taxon>
        <taxon>Bacillati</taxon>
        <taxon>Actinomycetota</taxon>
        <taxon>Actinomycetes</taxon>
        <taxon>Streptosporangiales</taxon>
        <taxon>Streptosporangiaceae</taxon>
        <taxon>Nonomuraea</taxon>
    </lineage>
</organism>
<dbReference type="PANTHER" id="PTHR10030:SF37">
    <property type="entry name" value="ALPHA-L-FUCOSIDASE-RELATED"/>
    <property type="match status" value="1"/>
</dbReference>
<evidence type="ECO:0000313" key="10">
    <source>
        <dbReference type="Proteomes" id="UP000199202"/>
    </source>
</evidence>
<name>A0A1G7ZLM7_9ACTN</name>
<evidence type="ECO:0000256" key="1">
    <source>
        <dbReference type="ARBA" id="ARBA00004071"/>
    </source>
</evidence>
<dbReference type="OrthoDB" id="5526311at2"/>
<dbReference type="GO" id="GO:0006004">
    <property type="term" value="P:fucose metabolic process"/>
    <property type="evidence" value="ECO:0007669"/>
    <property type="project" value="InterPro"/>
</dbReference>
<evidence type="ECO:0000313" key="9">
    <source>
        <dbReference type="EMBL" id="SDH09525.1"/>
    </source>
</evidence>
<gene>
    <name evidence="9" type="ORF">SAMN05421869_101452</name>
</gene>
<evidence type="ECO:0000256" key="7">
    <source>
        <dbReference type="PIRSR" id="PIRSR001092-1"/>
    </source>
</evidence>
<dbReference type="GO" id="GO:0016139">
    <property type="term" value="P:glycoside catabolic process"/>
    <property type="evidence" value="ECO:0007669"/>
    <property type="project" value="TreeGrafter"/>
</dbReference>
<evidence type="ECO:0000259" key="8">
    <source>
        <dbReference type="Pfam" id="PF01120"/>
    </source>
</evidence>
<dbReference type="Gene3D" id="3.20.20.80">
    <property type="entry name" value="Glycosidases"/>
    <property type="match status" value="1"/>
</dbReference>
<dbReference type="RefSeq" id="WP_090928514.1">
    <property type="nucleotide sequence ID" value="NZ_FNDJ01000001.1"/>
</dbReference>
<evidence type="ECO:0000256" key="4">
    <source>
        <dbReference type="ARBA" id="ARBA00022729"/>
    </source>
</evidence>
<dbReference type="InterPro" id="IPR016286">
    <property type="entry name" value="FUC_metazoa-typ"/>
</dbReference>
<dbReference type="Proteomes" id="UP000199202">
    <property type="component" value="Unassembled WGS sequence"/>
</dbReference>
<evidence type="ECO:0000256" key="2">
    <source>
        <dbReference type="ARBA" id="ARBA00007951"/>
    </source>
</evidence>
<evidence type="ECO:0000256" key="5">
    <source>
        <dbReference type="ARBA" id="ARBA00022801"/>
    </source>
</evidence>
<reference evidence="9 10" key="1">
    <citation type="submission" date="2016-10" db="EMBL/GenBank/DDBJ databases">
        <authorList>
            <person name="de Groot N.N."/>
        </authorList>
    </citation>
    <scope>NUCLEOTIDE SEQUENCE [LARGE SCALE GENOMIC DNA]</scope>
    <source>
        <strain evidence="9 10">CGMCC 4.6533</strain>
    </source>
</reference>
<evidence type="ECO:0000256" key="6">
    <source>
        <dbReference type="ARBA" id="ARBA00023295"/>
    </source>
</evidence>
<dbReference type="InterPro" id="IPR017853">
    <property type="entry name" value="GH"/>
</dbReference>
<dbReference type="PRINTS" id="PR00741">
    <property type="entry name" value="GLHYDRLASE29"/>
</dbReference>
<dbReference type="GO" id="GO:0004560">
    <property type="term" value="F:alpha-L-fucosidase activity"/>
    <property type="evidence" value="ECO:0007669"/>
    <property type="project" value="InterPro"/>
</dbReference>
<dbReference type="InterPro" id="IPR057739">
    <property type="entry name" value="Glyco_hydro_29_N"/>
</dbReference>
<dbReference type="EC" id="3.2.1.51" evidence="3"/>
<keyword evidence="4" id="KW-0732">Signal</keyword>
<proteinExistence type="inferred from homology"/>
<protein>
    <recommendedName>
        <fullName evidence="3">alpha-L-fucosidase</fullName>
        <ecNumber evidence="3">3.2.1.51</ecNumber>
    </recommendedName>
</protein>
<dbReference type="SMART" id="SM00812">
    <property type="entry name" value="Alpha_L_fucos"/>
    <property type="match status" value="1"/>
</dbReference>
<sequence length="435" mass="49044">MPHGPEQEPSSTPAIHPISATRLAEFREQRFGLFIHWGLYALAARHEWVKQRERLTDAQYQPYFDNFDPDLFDPDAWARAASDAGMRYMVLTTKHHDGFCLWDSALTDYSVAHTPHGKDLVGPIVEAFRARGLGVGFYHSLIDWHHPHFPIDGLHPAYAEGVSNDDRNIEIYQSYLHGQVEELLTRYGRIDTMWFDFSYSTRVRNGQLTPGGKGAADWRSEELAALVRRLQPDAMINNRLEIPGDFVTPEQFQPPAPPAGVWEACQTLNGSWGYDRDNLDYKPVDLLVRMLVDTVSKNGNLLLNVGPNGRGAFDPRALETLRGIGEWTRLHGRSIYGAGPSTYEAPPDCRYTQRGDRLYVHVFAWPYRHLHLPGLAGKVRYAQLLNDASEIRTLVPDPARDSGHTKLGALPPGTLTLQLPVQRPDVAVPVIELFL</sequence>
<dbReference type="InterPro" id="IPR000933">
    <property type="entry name" value="Glyco_hydro_29"/>
</dbReference>
<keyword evidence="5" id="KW-0378">Hydrolase</keyword>
<dbReference type="SUPFAM" id="SSF51445">
    <property type="entry name" value="(Trans)glycosidases"/>
    <property type="match status" value="1"/>
</dbReference>
<dbReference type="GO" id="GO:0005764">
    <property type="term" value="C:lysosome"/>
    <property type="evidence" value="ECO:0007669"/>
    <property type="project" value="TreeGrafter"/>
</dbReference>
<dbReference type="Pfam" id="PF01120">
    <property type="entry name" value="Alpha_L_fucos"/>
    <property type="match status" value="1"/>
</dbReference>
<dbReference type="AlphaFoldDB" id="A0A1G7ZLM7"/>